<feature type="signal peptide" evidence="1">
    <location>
        <begin position="1"/>
        <end position="18"/>
    </location>
</feature>
<dbReference type="OrthoDB" id="2890403at2759"/>
<feature type="chain" id="PRO_5004109619" evidence="1">
    <location>
        <begin position="19"/>
        <end position="483"/>
    </location>
</feature>
<evidence type="ECO:0000256" key="1">
    <source>
        <dbReference type="SAM" id="SignalP"/>
    </source>
</evidence>
<dbReference type="GeneID" id="27902874"/>
<dbReference type="AlphaFoldDB" id="N1QJA6"/>
<reference evidence="2 3" key="1">
    <citation type="journal article" date="2012" name="PLoS Pathog.">
        <title>Diverse lifestyles and strategies of plant pathogenesis encoded in the genomes of eighteen Dothideomycetes fungi.</title>
        <authorList>
            <person name="Ohm R.A."/>
            <person name="Feau N."/>
            <person name="Henrissat B."/>
            <person name="Schoch C.L."/>
            <person name="Horwitz B.A."/>
            <person name="Barry K.W."/>
            <person name="Condon B.J."/>
            <person name="Copeland A.C."/>
            <person name="Dhillon B."/>
            <person name="Glaser F."/>
            <person name="Hesse C.N."/>
            <person name="Kosti I."/>
            <person name="LaButti K."/>
            <person name="Lindquist E.A."/>
            <person name="Lucas S."/>
            <person name="Salamov A.A."/>
            <person name="Bradshaw R.E."/>
            <person name="Ciuffetti L."/>
            <person name="Hamelin R.C."/>
            <person name="Kema G.H.J."/>
            <person name="Lawrence C."/>
            <person name="Scott J.A."/>
            <person name="Spatafora J.W."/>
            <person name="Turgeon B.G."/>
            <person name="de Wit P.J.G.M."/>
            <person name="Zhong S."/>
            <person name="Goodwin S.B."/>
            <person name="Grigoriev I.V."/>
        </authorList>
    </citation>
    <scope>NUCLEOTIDE SEQUENCE [LARGE SCALE GENOMIC DNA]</scope>
    <source>
        <strain evidence="2 3">SO2202</strain>
    </source>
</reference>
<dbReference type="HOGENOM" id="CLU_019363_1_0_1"/>
<gene>
    <name evidence="2" type="ORF">SEPMUDRAFT_149733</name>
</gene>
<dbReference type="Proteomes" id="UP000016931">
    <property type="component" value="Unassembled WGS sequence"/>
</dbReference>
<dbReference type="STRING" id="692275.N1QJA6"/>
<keyword evidence="3" id="KW-1185">Reference proteome</keyword>
<accession>N1QJA6</accession>
<evidence type="ECO:0000313" key="3">
    <source>
        <dbReference type="Proteomes" id="UP000016931"/>
    </source>
</evidence>
<keyword evidence="1" id="KW-0732">Signal</keyword>
<evidence type="ECO:0000313" key="2">
    <source>
        <dbReference type="EMBL" id="EMF11880.1"/>
    </source>
</evidence>
<dbReference type="RefSeq" id="XP_016760001.1">
    <property type="nucleotide sequence ID" value="XM_016905737.1"/>
</dbReference>
<organism evidence="2 3">
    <name type="scientific">Sphaerulina musiva (strain SO2202)</name>
    <name type="common">Poplar stem canker fungus</name>
    <name type="synonym">Septoria musiva</name>
    <dbReference type="NCBI Taxonomy" id="692275"/>
    <lineage>
        <taxon>Eukaryota</taxon>
        <taxon>Fungi</taxon>
        <taxon>Dikarya</taxon>
        <taxon>Ascomycota</taxon>
        <taxon>Pezizomycotina</taxon>
        <taxon>Dothideomycetes</taxon>
        <taxon>Dothideomycetidae</taxon>
        <taxon>Mycosphaerellales</taxon>
        <taxon>Mycosphaerellaceae</taxon>
        <taxon>Sphaerulina</taxon>
    </lineage>
</organism>
<dbReference type="EMBL" id="KB456265">
    <property type="protein sequence ID" value="EMF11880.1"/>
    <property type="molecule type" value="Genomic_DNA"/>
</dbReference>
<dbReference type="eggNOG" id="ENOG502QTSJ">
    <property type="taxonomic scope" value="Eukaryota"/>
</dbReference>
<dbReference type="OMA" id="CWPYVSM"/>
<sequence length="483" mass="51299">MTLRVASFFTSAVALAAAADPSLSLKTYIDALKLNGSFTPFMESYWTGLPHHRRTPFAVSPDGKTGYLAYLGSNGNGVYVQHVDLSTFNATGTTVTIANVKEAGGLVGHNDGFAMLGNEPLPASTDDAPPNDTPVPAIYKYTNGSQEFKTFVAGPGVHEADGLSMSPDMNGDLVWSDKAELYGAYFVVTAYTGDATGHFGDSIQYVNSNGTLEVIDGASSSWGCSHNTGIAFEAADEAPFASICAEDQGAIWLNTKGQGMSTDGLKISNENTTNGGGGEAMGGMSGSYSALAQFVNSTSYIFAWVSRGAVNLKANEWMGEGYTNALNRTNGRRVAIALFSDKETMVSEEASSEVGAASGDDQVNWVTPEIGADRSNAHVAAFDSDYALVSWEQIDEPQCDFIAMGCKGKFSGSYFQLVNSAGKMIGEPIKDMNTYVAGDMVTMNDGRICWPYVRMSWELDVPVVESQMMANATSMSFACMSLV</sequence>
<proteinExistence type="predicted"/>
<name>N1QJA6_SPHMS</name>
<protein>
    <submittedName>
        <fullName evidence="2">Uncharacterized protein</fullName>
    </submittedName>
</protein>